<keyword evidence="2" id="KW-1185">Reference proteome</keyword>
<evidence type="ECO:0000313" key="1">
    <source>
        <dbReference type="EMBL" id="KPI98507.1"/>
    </source>
</evidence>
<reference evidence="1 2" key="1">
    <citation type="journal article" date="2015" name="Nat. Commun.">
        <title>Outbred genome sequencing and CRISPR/Cas9 gene editing in butterflies.</title>
        <authorList>
            <person name="Li X."/>
            <person name="Fan D."/>
            <person name="Zhang W."/>
            <person name="Liu G."/>
            <person name="Zhang L."/>
            <person name="Zhao L."/>
            <person name="Fang X."/>
            <person name="Chen L."/>
            <person name="Dong Y."/>
            <person name="Chen Y."/>
            <person name="Ding Y."/>
            <person name="Zhao R."/>
            <person name="Feng M."/>
            <person name="Zhu Y."/>
            <person name="Feng Y."/>
            <person name="Jiang X."/>
            <person name="Zhu D."/>
            <person name="Xiang H."/>
            <person name="Feng X."/>
            <person name="Li S."/>
            <person name="Wang J."/>
            <person name="Zhang G."/>
            <person name="Kronforst M.R."/>
            <person name="Wang W."/>
        </authorList>
    </citation>
    <scope>NUCLEOTIDE SEQUENCE [LARGE SCALE GENOMIC DNA]</scope>
    <source>
        <strain evidence="1">Ya'a_city_454_Px</strain>
        <tissue evidence="1">Whole body</tissue>
    </source>
</reference>
<dbReference type="AlphaFoldDB" id="A0A194PYU5"/>
<gene>
    <name evidence="1" type="ORF">RR46_03659</name>
</gene>
<evidence type="ECO:0000313" key="2">
    <source>
        <dbReference type="Proteomes" id="UP000053268"/>
    </source>
</evidence>
<protein>
    <submittedName>
        <fullName evidence="1">Uncharacterized protein</fullName>
    </submittedName>
</protein>
<name>A0A194PYU5_PAPXU</name>
<accession>A0A194PYU5</accession>
<organism evidence="1 2">
    <name type="scientific">Papilio xuthus</name>
    <name type="common">Asian swallowtail butterfly</name>
    <dbReference type="NCBI Taxonomy" id="66420"/>
    <lineage>
        <taxon>Eukaryota</taxon>
        <taxon>Metazoa</taxon>
        <taxon>Ecdysozoa</taxon>
        <taxon>Arthropoda</taxon>
        <taxon>Hexapoda</taxon>
        <taxon>Insecta</taxon>
        <taxon>Pterygota</taxon>
        <taxon>Neoptera</taxon>
        <taxon>Endopterygota</taxon>
        <taxon>Lepidoptera</taxon>
        <taxon>Glossata</taxon>
        <taxon>Ditrysia</taxon>
        <taxon>Papilionoidea</taxon>
        <taxon>Papilionidae</taxon>
        <taxon>Papilioninae</taxon>
        <taxon>Papilio</taxon>
    </lineage>
</organism>
<dbReference type="Proteomes" id="UP000053268">
    <property type="component" value="Unassembled WGS sequence"/>
</dbReference>
<sequence>MARCQQKIRLLLKSDVEWITRRERVGNMLLKCTADGRRIKVNGAPVGQGNVARGGYCPS</sequence>
<proteinExistence type="predicted"/>
<dbReference type="EMBL" id="KQ459584">
    <property type="protein sequence ID" value="KPI98507.1"/>
    <property type="molecule type" value="Genomic_DNA"/>
</dbReference>